<reference evidence="2" key="1">
    <citation type="journal article" date="2019" name="Int. J. Syst. Evol. Microbiol.">
        <title>The Global Catalogue of Microorganisms (GCM) 10K type strain sequencing project: providing services to taxonomists for standard genome sequencing and annotation.</title>
        <authorList>
            <consortium name="The Broad Institute Genomics Platform"/>
            <consortium name="The Broad Institute Genome Sequencing Center for Infectious Disease"/>
            <person name="Wu L."/>
            <person name="Ma J."/>
        </authorList>
    </citation>
    <scope>NUCLEOTIDE SEQUENCE [LARGE SCALE GENOMIC DNA]</scope>
    <source>
        <strain evidence="2">KCTC 42875</strain>
    </source>
</reference>
<accession>A0ABV7RIW6</accession>
<keyword evidence="2" id="KW-1185">Reference proteome</keyword>
<sequence>MLEHIQRDDYKPGQLFPVFNAWAVVDAFAPGSTGMLGGQDIRHASLRANFFVRLGRQPELREVNEDASG</sequence>
<name>A0ABV7RIW6_9GAMM</name>
<evidence type="ECO:0000313" key="1">
    <source>
        <dbReference type="EMBL" id="MFC3549574.1"/>
    </source>
</evidence>
<evidence type="ECO:0000313" key="2">
    <source>
        <dbReference type="Proteomes" id="UP001595740"/>
    </source>
</evidence>
<dbReference type="RefSeq" id="WP_386756824.1">
    <property type="nucleotide sequence ID" value="NZ_JBHRXK010000001.1"/>
</dbReference>
<organism evidence="1 2">
    <name type="scientific">Lysobacter cavernae</name>
    <dbReference type="NCBI Taxonomy" id="1685901"/>
    <lineage>
        <taxon>Bacteria</taxon>
        <taxon>Pseudomonadati</taxon>
        <taxon>Pseudomonadota</taxon>
        <taxon>Gammaproteobacteria</taxon>
        <taxon>Lysobacterales</taxon>
        <taxon>Lysobacteraceae</taxon>
        <taxon>Lysobacter</taxon>
    </lineage>
</organism>
<protein>
    <submittedName>
        <fullName evidence="1">Uncharacterized protein</fullName>
    </submittedName>
</protein>
<comment type="caution">
    <text evidence="1">The sequence shown here is derived from an EMBL/GenBank/DDBJ whole genome shotgun (WGS) entry which is preliminary data.</text>
</comment>
<dbReference type="Proteomes" id="UP001595740">
    <property type="component" value="Unassembled WGS sequence"/>
</dbReference>
<gene>
    <name evidence="1" type="ORF">ACFOLC_00930</name>
</gene>
<proteinExistence type="predicted"/>
<dbReference type="EMBL" id="JBHRXK010000001">
    <property type="protein sequence ID" value="MFC3549574.1"/>
    <property type="molecule type" value="Genomic_DNA"/>
</dbReference>